<evidence type="ECO:0000256" key="2">
    <source>
        <dbReference type="ARBA" id="ARBA00022723"/>
    </source>
</evidence>
<reference evidence="5" key="1">
    <citation type="submission" date="2020-03" db="EMBL/GenBank/DDBJ databases">
        <title>The deep terrestrial virosphere.</title>
        <authorList>
            <person name="Holmfeldt K."/>
            <person name="Nilsson E."/>
            <person name="Simone D."/>
            <person name="Lopez-Fernandez M."/>
            <person name="Wu X."/>
            <person name="de Brujin I."/>
            <person name="Lundin D."/>
            <person name="Andersson A."/>
            <person name="Bertilsson S."/>
            <person name="Dopson M."/>
        </authorList>
    </citation>
    <scope>NUCLEOTIDE SEQUENCE</scope>
    <source>
        <strain evidence="5">MM415B01653</strain>
    </source>
</reference>
<keyword evidence="2" id="KW-0479">Metal-binding</keyword>
<dbReference type="AlphaFoldDB" id="A0A6M3IJS2"/>
<dbReference type="Gene3D" id="3.30.479.10">
    <property type="entry name" value="6-pyruvoyl tetrahydropterin synthase/QueD"/>
    <property type="match status" value="1"/>
</dbReference>
<dbReference type="PANTHER" id="PTHR12589">
    <property type="entry name" value="PYRUVOYL TETRAHYDROBIOPTERIN SYNTHASE"/>
    <property type="match status" value="1"/>
</dbReference>
<dbReference type="InterPro" id="IPR038418">
    <property type="entry name" value="6-PTP_synth/QueD_sf"/>
</dbReference>
<dbReference type="PIRSF" id="PIRSF006113">
    <property type="entry name" value="PTP_synth"/>
    <property type="match status" value="1"/>
</dbReference>
<evidence type="ECO:0000313" key="5">
    <source>
        <dbReference type="EMBL" id="QJA57388.1"/>
    </source>
</evidence>
<dbReference type="SUPFAM" id="SSF55620">
    <property type="entry name" value="Tetrahydrobiopterin biosynthesis enzymes-like"/>
    <property type="match status" value="1"/>
</dbReference>
<dbReference type="Pfam" id="PF01242">
    <property type="entry name" value="PTPS"/>
    <property type="match status" value="1"/>
</dbReference>
<keyword evidence="4" id="KW-0456">Lyase</keyword>
<gene>
    <name evidence="5" type="ORF">MM415B01653_0012</name>
</gene>
<dbReference type="EMBL" id="MT141270">
    <property type="protein sequence ID" value="QJA57388.1"/>
    <property type="molecule type" value="Genomic_DNA"/>
</dbReference>
<dbReference type="NCBIfam" id="TIGR03367">
    <property type="entry name" value="queuosine_QueD"/>
    <property type="match status" value="1"/>
</dbReference>
<name>A0A6M3IJS2_9ZZZZ</name>
<evidence type="ECO:0000256" key="3">
    <source>
        <dbReference type="ARBA" id="ARBA00022833"/>
    </source>
</evidence>
<organism evidence="5">
    <name type="scientific">viral metagenome</name>
    <dbReference type="NCBI Taxonomy" id="1070528"/>
    <lineage>
        <taxon>unclassified sequences</taxon>
        <taxon>metagenomes</taxon>
        <taxon>organismal metagenomes</taxon>
    </lineage>
</organism>
<sequence>MISVCKTFEFEAAHWLPGYEGDCRNMHGHSYRLHVEVSGPINDATGMVLDFSILKEIVRNKIISMTDHKVLNDTFPTPTAEVMVDCFSYYLKQALPVGIILERVRLWETSSSWAEWKRDR</sequence>
<proteinExistence type="predicted"/>
<accession>A0A6M3IJS2</accession>
<comment type="cofactor">
    <cofactor evidence="1">
        <name>Zn(2+)</name>
        <dbReference type="ChEBI" id="CHEBI:29105"/>
    </cofactor>
</comment>
<protein>
    <submittedName>
        <fullName evidence="5">Putative 6-Pyruvoyl tetrahydrobiopterin synthase</fullName>
    </submittedName>
</protein>
<dbReference type="GO" id="GO:0070497">
    <property type="term" value="F:6-carboxytetrahydropterin synthase activity"/>
    <property type="evidence" value="ECO:0007669"/>
    <property type="project" value="TreeGrafter"/>
</dbReference>
<keyword evidence="3" id="KW-0862">Zinc</keyword>
<evidence type="ECO:0000256" key="1">
    <source>
        <dbReference type="ARBA" id="ARBA00001947"/>
    </source>
</evidence>
<dbReference type="InterPro" id="IPR007115">
    <property type="entry name" value="6-PTP_synth/QueD"/>
</dbReference>
<dbReference type="PANTHER" id="PTHR12589:SF7">
    <property type="entry name" value="6-PYRUVOYL TETRAHYDROBIOPTERIN SYNTHASE"/>
    <property type="match status" value="1"/>
</dbReference>
<evidence type="ECO:0000256" key="4">
    <source>
        <dbReference type="ARBA" id="ARBA00023239"/>
    </source>
</evidence>
<dbReference type="GO" id="GO:0046872">
    <property type="term" value="F:metal ion binding"/>
    <property type="evidence" value="ECO:0007669"/>
    <property type="project" value="UniProtKB-KW"/>
</dbReference>